<evidence type="ECO:0000313" key="3">
    <source>
        <dbReference type="Proteomes" id="UP000198850"/>
    </source>
</evidence>
<keyword evidence="3" id="KW-1185">Reference proteome</keyword>
<keyword evidence="1" id="KW-0732">Signal</keyword>
<dbReference type="InterPro" id="IPR010994">
    <property type="entry name" value="RuvA_2-like"/>
</dbReference>
<sequence length="693" mass="77334">MSKYLSLPVLHIPGLPASAVLTAIFCACCANAPAQEDVAARNITSHLAESLPAEEDLSQLTERLSFYRRNPIDLNHTTAEQLKELVFLSALQINNLFTHIRMNGKIKDILELQAVDDFDPETITRLSPFVTLKTASDNQRLWNFKNIKNKGKTEVLWRFGQVLKKQKGFLDLPGSRYLGGPQKLLLKYKYSLADRAAFSFTADKDAGERLFSNQTKSGFDFLSGSLALYKNGRFKKIILGDYSLQFGQGLTLWTGTSFGKGADVAGVAKKDTGLKPYTSTDEYAFFRGIGTTLIVLKNIDLTTFISYRSLDASFNKESDGKYTLSTISSSGLHRTATEIRNKGSLKQLVYGTVLQLKTSNLEAGITAYHSAYDHEFTRGSLRYRRYSFEGKSLGNLGLHYNFNFKNIYFFGETAKSIPGGMAVLSGAMTSLSSRVSAVVLLRDYAKDHITFYSQGLAAGSAAANEKGLYGGIHFSTGTKWDGALYADLFHFPWAKYRIDSASSGYDLMGQLSCSPQKSFKLTVKISLGLSGQNLSAGMPVNPLVKVRKEHYRLGAGWRLNPKIKMENRAEITAYRKGNIPRTYGYMVYQDADYSPLSSRFAANMRLAFFNTPTYENRIYAYEDDVLYGAGSGLYNGRGIRTFLNISYRLSGRLRAWARHAVSWYPEKEKTGSGLDEINGNTKPEIKLQLRYQF</sequence>
<reference evidence="2 3" key="1">
    <citation type="submission" date="2016-10" db="EMBL/GenBank/DDBJ databases">
        <authorList>
            <person name="de Groot N.N."/>
        </authorList>
    </citation>
    <scope>NUCLEOTIDE SEQUENCE [LARGE SCALE GENOMIC DNA]</scope>
    <source>
        <strain evidence="2 3">DSM 19033</strain>
    </source>
</reference>
<proteinExistence type="predicted"/>
<protein>
    <submittedName>
        <fullName evidence="2">Helix-hairpin-helix motif-containing protein</fullName>
    </submittedName>
</protein>
<evidence type="ECO:0000256" key="1">
    <source>
        <dbReference type="SAM" id="SignalP"/>
    </source>
</evidence>
<dbReference type="RefSeq" id="WP_090556455.1">
    <property type="nucleotide sequence ID" value="NZ_FNRA01000004.1"/>
</dbReference>
<name>A0A1H4D5C4_9SPHI</name>
<dbReference type="SUPFAM" id="SSF47781">
    <property type="entry name" value="RuvA domain 2-like"/>
    <property type="match status" value="1"/>
</dbReference>
<dbReference type="STRING" id="425514.SAMN05443550_104337"/>
<dbReference type="AlphaFoldDB" id="A0A1H4D5C4"/>
<accession>A0A1H4D5C4</accession>
<dbReference type="EMBL" id="FNRA01000004">
    <property type="protein sequence ID" value="SEA68033.1"/>
    <property type="molecule type" value="Genomic_DNA"/>
</dbReference>
<dbReference type="Proteomes" id="UP000198850">
    <property type="component" value="Unassembled WGS sequence"/>
</dbReference>
<dbReference type="PROSITE" id="PS51257">
    <property type="entry name" value="PROKAR_LIPOPROTEIN"/>
    <property type="match status" value="1"/>
</dbReference>
<gene>
    <name evidence="2" type="ORF">SAMN05443550_104337</name>
</gene>
<evidence type="ECO:0000313" key="2">
    <source>
        <dbReference type="EMBL" id="SEA68033.1"/>
    </source>
</evidence>
<feature type="signal peptide" evidence="1">
    <location>
        <begin position="1"/>
        <end position="32"/>
    </location>
</feature>
<organism evidence="2 3">
    <name type="scientific">Pedobacter hartonius</name>
    <dbReference type="NCBI Taxonomy" id="425514"/>
    <lineage>
        <taxon>Bacteria</taxon>
        <taxon>Pseudomonadati</taxon>
        <taxon>Bacteroidota</taxon>
        <taxon>Sphingobacteriia</taxon>
        <taxon>Sphingobacteriales</taxon>
        <taxon>Sphingobacteriaceae</taxon>
        <taxon>Pedobacter</taxon>
    </lineage>
</organism>
<feature type="chain" id="PRO_5011519044" evidence="1">
    <location>
        <begin position="33"/>
        <end position="693"/>
    </location>
</feature>
<dbReference type="OrthoDB" id="9766750at2"/>